<name>A0ABW3YGL8_9ACTN</name>
<reference evidence="3" key="1">
    <citation type="journal article" date="2019" name="Int. J. Syst. Evol. Microbiol.">
        <title>The Global Catalogue of Microorganisms (GCM) 10K type strain sequencing project: providing services to taxonomists for standard genome sequencing and annotation.</title>
        <authorList>
            <consortium name="The Broad Institute Genomics Platform"/>
            <consortium name="The Broad Institute Genome Sequencing Center for Infectious Disease"/>
            <person name="Wu L."/>
            <person name="Ma J."/>
        </authorList>
    </citation>
    <scope>NUCLEOTIDE SEQUENCE [LARGE SCALE GENOMIC DNA]</scope>
    <source>
        <strain evidence="3">JCM 31037</strain>
    </source>
</reference>
<dbReference type="GO" id="GO:0008233">
    <property type="term" value="F:peptidase activity"/>
    <property type="evidence" value="ECO:0007669"/>
    <property type="project" value="UniProtKB-KW"/>
</dbReference>
<evidence type="ECO:0000313" key="3">
    <source>
        <dbReference type="Proteomes" id="UP001597260"/>
    </source>
</evidence>
<protein>
    <submittedName>
        <fullName evidence="2">Protease complex subunit PrcB family protein</fullName>
    </submittedName>
</protein>
<proteinExistence type="predicted"/>
<dbReference type="EMBL" id="JBHTMP010000034">
    <property type="protein sequence ID" value="MFD1323628.1"/>
    <property type="molecule type" value="Genomic_DNA"/>
</dbReference>
<accession>A0ABW3YGL8</accession>
<keyword evidence="3" id="KW-1185">Reference proteome</keyword>
<sequence>MPNEPCEPVPFRTLLHTFRCAGQQRRHPSGLLAVDSEDEWTALWDQPSAVQAEVHWGQEVVLVAALGECPSSGFEVAIHRVDLCGTELRVHVRECQPGAAVLDIVTCPAHAVVIPHLKAVESMALIRHVVTSED</sequence>
<dbReference type="Proteomes" id="UP001597260">
    <property type="component" value="Unassembled WGS sequence"/>
</dbReference>
<keyword evidence="2" id="KW-0645">Protease</keyword>
<evidence type="ECO:0000259" key="1">
    <source>
        <dbReference type="Pfam" id="PF14343"/>
    </source>
</evidence>
<dbReference type="GO" id="GO:0006508">
    <property type="term" value="P:proteolysis"/>
    <property type="evidence" value="ECO:0007669"/>
    <property type="project" value="UniProtKB-KW"/>
</dbReference>
<evidence type="ECO:0000313" key="2">
    <source>
        <dbReference type="EMBL" id="MFD1323628.1"/>
    </source>
</evidence>
<keyword evidence="2" id="KW-0378">Hydrolase</keyword>
<comment type="caution">
    <text evidence="2">The sequence shown here is derived from an EMBL/GenBank/DDBJ whole genome shotgun (WGS) entry which is preliminary data.</text>
</comment>
<dbReference type="InterPro" id="IPR025748">
    <property type="entry name" value="PrcB_C_dom"/>
</dbReference>
<gene>
    <name evidence="2" type="ORF">ACFQ4H_21310</name>
</gene>
<organism evidence="2 3">
    <name type="scientific">Micromonospora sonneratiae</name>
    <dbReference type="NCBI Taxonomy" id="1184706"/>
    <lineage>
        <taxon>Bacteria</taxon>
        <taxon>Bacillati</taxon>
        <taxon>Actinomycetota</taxon>
        <taxon>Actinomycetes</taxon>
        <taxon>Micromonosporales</taxon>
        <taxon>Micromonosporaceae</taxon>
        <taxon>Micromonospora</taxon>
    </lineage>
</organism>
<dbReference type="RefSeq" id="WP_377572937.1">
    <property type="nucleotide sequence ID" value="NZ_JBHTMP010000034.1"/>
</dbReference>
<dbReference type="Pfam" id="PF14343">
    <property type="entry name" value="PrcB_C"/>
    <property type="match status" value="1"/>
</dbReference>
<feature type="domain" description="PrcB C-terminal" evidence="1">
    <location>
        <begin position="61"/>
        <end position="115"/>
    </location>
</feature>